<dbReference type="AlphaFoldDB" id="H8KTD5"/>
<keyword evidence="1" id="KW-0812">Transmembrane</keyword>
<dbReference type="HOGENOM" id="CLU_050192_2_0_10"/>
<accession>H8KTD5</accession>
<keyword evidence="1" id="KW-1133">Transmembrane helix</keyword>
<gene>
    <name evidence="4" type="ordered locus">Solca_1171</name>
</gene>
<dbReference type="Pfam" id="PF16344">
    <property type="entry name" value="FecR_C"/>
    <property type="match status" value="1"/>
</dbReference>
<dbReference type="RefSeq" id="WP_014679499.1">
    <property type="nucleotide sequence ID" value="NC_017770.1"/>
</dbReference>
<protein>
    <submittedName>
        <fullName evidence="4">Fe2+-dicitrate sensor, membrane component</fullName>
    </submittedName>
</protein>
<dbReference type="EMBL" id="CP003349">
    <property type="protein sequence ID" value="AFD06272.1"/>
    <property type="molecule type" value="Genomic_DNA"/>
</dbReference>
<dbReference type="OrthoDB" id="934696at2"/>
<evidence type="ECO:0000256" key="1">
    <source>
        <dbReference type="SAM" id="Phobius"/>
    </source>
</evidence>
<feature type="transmembrane region" description="Helical" evidence="1">
    <location>
        <begin position="78"/>
        <end position="100"/>
    </location>
</feature>
<dbReference type="PIRSF" id="PIRSF018266">
    <property type="entry name" value="FecR"/>
    <property type="match status" value="1"/>
</dbReference>
<dbReference type="InterPro" id="IPR032508">
    <property type="entry name" value="FecR_C"/>
</dbReference>
<keyword evidence="5" id="KW-1185">Reference proteome</keyword>
<sequence length="352" mass="39670">MKISKALVGRYLKGECSVEEAQQLSDYFNDNPEKLEHFLSEKEWEAFVSDEKITPELSSGIWNSILQKIEIPVKRSYTLRYVGAVAASIVLLLAISWLFMTSRNDVQPKMTNVSKVPKTELLDDTIRYANTSTQTKVVNLPDGSIVSLSPDSKLSYHEASVYRNVNLTGEATFNVAKDKSRPFTVFAGKLATTALGTVFKVTAYSLSVNTKVRLIEGKVVVKPDEALRKKGVKDVYLEPGNELLLDNEKQIAQVYDYSKTINKNKVIQVRAGETVIEQNSIVFYNQPLLTVFKVLEDKYEIKISCNVKKVARNTFTGRFETDKESLDDFLNTIATLNNLKVTHSENEFLITQ</sequence>
<evidence type="ECO:0000259" key="2">
    <source>
        <dbReference type="Pfam" id="PF04773"/>
    </source>
</evidence>
<feature type="domain" description="FecR protein" evidence="2">
    <location>
        <begin position="133"/>
        <end position="219"/>
    </location>
</feature>
<dbReference type="PANTHER" id="PTHR30273:SF2">
    <property type="entry name" value="PROTEIN FECR"/>
    <property type="match status" value="1"/>
</dbReference>
<evidence type="ECO:0000313" key="5">
    <source>
        <dbReference type="Proteomes" id="UP000007590"/>
    </source>
</evidence>
<reference evidence="4" key="1">
    <citation type="submission" date="2012-02" db="EMBL/GenBank/DDBJ databases">
        <title>The complete genome of Solitalea canadensis DSM 3403.</title>
        <authorList>
            <consortium name="US DOE Joint Genome Institute (JGI-PGF)"/>
            <person name="Lucas S."/>
            <person name="Copeland A."/>
            <person name="Lapidus A."/>
            <person name="Glavina del Rio T."/>
            <person name="Dalin E."/>
            <person name="Tice H."/>
            <person name="Bruce D."/>
            <person name="Goodwin L."/>
            <person name="Pitluck S."/>
            <person name="Peters L."/>
            <person name="Ovchinnikova G."/>
            <person name="Lu M."/>
            <person name="Kyrpides N."/>
            <person name="Mavromatis K."/>
            <person name="Ivanova N."/>
            <person name="Brettin T."/>
            <person name="Detter J.C."/>
            <person name="Han C."/>
            <person name="Larimer F."/>
            <person name="Land M."/>
            <person name="Hauser L."/>
            <person name="Markowitz V."/>
            <person name="Cheng J.-F."/>
            <person name="Hugenholtz P."/>
            <person name="Woyke T."/>
            <person name="Wu D."/>
            <person name="Spring S."/>
            <person name="Schroeder M."/>
            <person name="Kopitz M."/>
            <person name="Brambilla E."/>
            <person name="Klenk H.-P."/>
            <person name="Eisen J.A."/>
        </authorList>
    </citation>
    <scope>NUCLEOTIDE SEQUENCE</scope>
    <source>
        <strain evidence="4">DSM 3403</strain>
    </source>
</reference>
<dbReference type="InterPro" id="IPR006860">
    <property type="entry name" value="FecR"/>
</dbReference>
<dbReference type="Gene3D" id="3.55.50.30">
    <property type="match status" value="1"/>
</dbReference>
<name>H8KTD5_SOLCM</name>
<dbReference type="STRING" id="929556.Solca_1171"/>
<dbReference type="eggNOG" id="COG3712">
    <property type="taxonomic scope" value="Bacteria"/>
</dbReference>
<dbReference type="PANTHER" id="PTHR30273">
    <property type="entry name" value="PERIPLASMIC SIGNAL SENSOR AND SIGMA FACTOR ACTIVATOR FECR-RELATED"/>
    <property type="match status" value="1"/>
</dbReference>
<keyword evidence="1" id="KW-0472">Membrane</keyword>
<dbReference type="Proteomes" id="UP000007590">
    <property type="component" value="Chromosome"/>
</dbReference>
<dbReference type="KEGG" id="scn:Solca_1171"/>
<proteinExistence type="predicted"/>
<evidence type="ECO:0000259" key="3">
    <source>
        <dbReference type="Pfam" id="PF16344"/>
    </source>
</evidence>
<dbReference type="GO" id="GO:0016989">
    <property type="term" value="F:sigma factor antagonist activity"/>
    <property type="evidence" value="ECO:0007669"/>
    <property type="project" value="TreeGrafter"/>
</dbReference>
<dbReference type="InterPro" id="IPR012373">
    <property type="entry name" value="Ferrdict_sens_TM"/>
</dbReference>
<dbReference type="Gene3D" id="2.60.120.1440">
    <property type="match status" value="1"/>
</dbReference>
<organism evidence="4 5">
    <name type="scientific">Solitalea canadensis (strain ATCC 29591 / DSM 3403 / JCM 21819 / LMG 8368 / NBRC 15130 / NCIMB 12057 / USAM 9D)</name>
    <name type="common">Flexibacter canadensis</name>
    <dbReference type="NCBI Taxonomy" id="929556"/>
    <lineage>
        <taxon>Bacteria</taxon>
        <taxon>Pseudomonadati</taxon>
        <taxon>Bacteroidota</taxon>
        <taxon>Sphingobacteriia</taxon>
        <taxon>Sphingobacteriales</taxon>
        <taxon>Sphingobacteriaceae</taxon>
        <taxon>Solitalea</taxon>
    </lineage>
</organism>
<evidence type="ECO:0000313" key="4">
    <source>
        <dbReference type="EMBL" id="AFD06272.1"/>
    </source>
</evidence>
<feature type="domain" description="Protein FecR C-terminal" evidence="3">
    <location>
        <begin position="281"/>
        <end position="349"/>
    </location>
</feature>
<dbReference type="Pfam" id="PF04773">
    <property type="entry name" value="FecR"/>
    <property type="match status" value="1"/>
</dbReference>